<feature type="domain" description="DUF4440" evidence="1">
    <location>
        <begin position="24"/>
        <end position="133"/>
    </location>
</feature>
<gene>
    <name evidence="2" type="ORF">ASU33_15590</name>
</gene>
<evidence type="ECO:0000313" key="3">
    <source>
        <dbReference type="Proteomes" id="UP000054223"/>
    </source>
</evidence>
<evidence type="ECO:0000259" key="1">
    <source>
        <dbReference type="Pfam" id="PF14534"/>
    </source>
</evidence>
<name>A0A9X0L4Q4_SOLP1</name>
<organism evidence="2 3">
    <name type="scientific">Solirubrum puertoriconensis</name>
    <dbReference type="NCBI Taxonomy" id="1751427"/>
    <lineage>
        <taxon>Bacteria</taxon>
        <taxon>Pseudomonadati</taxon>
        <taxon>Bacteroidota</taxon>
        <taxon>Cytophagia</taxon>
        <taxon>Cytophagales</taxon>
    </lineage>
</organism>
<dbReference type="EMBL" id="LNAL01000007">
    <property type="protein sequence ID" value="KUG07871.1"/>
    <property type="molecule type" value="Genomic_DNA"/>
</dbReference>
<evidence type="ECO:0000313" key="2">
    <source>
        <dbReference type="EMBL" id="KUG07871.1"/>
    </source>
</evidence>
<dbReference type="SUPFAM" id="SSF54427">
    <property type="entry name" value="NTF2-like"/>
    <property type="match status" value="1"/>
</dbReference>
<protein>
    <submittedName>
        <fullName evidence="2">L-asparaginase</fullName>
    </submittedName>
</protein>
<dbReference type="InterPro" id="IPR027843">
    <property type="entry name" value="DUF4440"/>
</dbReference>
<reference evidence="2 3" key="1">
    <citation type="submission" date="2015-11" db="EMBL/GenBank/DDBJ databases">
        <title>Solirubrum puertoriconensis gen. nov. an environmental bacteria isolated in Puerto Rico.</title>
        <authorList>
            <person name="Cuebas-Irizarry M.F."/>
            <person name="Montalvo-Rodriguez R."/>
        </authorList>
    </citation>
    <scope>NUCLEOTIDE SEQUENCE [LARGE SCALE GENOMIC DNA]</scope>
    <source>
        <strain evidence="2 3">MC1A</strain>
    </source>
</reference>
<accession>A0A9X0L4Q4</accession>
<dbReference type="AlphaFoldDB" id="A0A9X0L4Q4"/>
<keyword evidence="3" id="KW-1185">Reference proteome</keyword>
<dbReference type="InterPro" id="IPR032710">
    <property type="entry name" value="NTF2-like_dom_sf"/>
</dbReference>
<proteinExistence type="predicted"/>
<dbReference type="Gene3D" id="3.10.450.50">
    <property type="match status" value="1"/>
</dbReference>
<dbReference type="Pfam" id="PF14534">
    <property type="entry name" value="DUF4440"/>
    <property type="match status" value="1"/>
</dbReference>
<comment type="caution">
    <text evidence="2">The sequence shown here is derived from an EMBL/GenBank/DDBJ whole genome shotgun (WGS) entry which is preliminary data.</text>
</comment>
<dbReference type="Proteomes" id="UP000054223">
    <property type="component" value="Unassembled WGS sequence"/>
</dbReference>
<sequence>MWLQACTAAKPGTAQTFARDEQQIRAVLSTQTAAWNRGDVAAFMQGYWQSDSLLFIGKNGPTRGWQRTLENYRRSYPDAAAMGQLSFSQLRVHPIGADAAHVVGHWQLARPTAGDVGGWFTLLFRKIEGKWVIVADHSS</sequence>